<comment type="caution">
    <text evidence="1">The sequence shown here is derived from an EMBL/GenBank/DDBJ whole genome shotgun (WGS) entry which is preliminary data.</text>
</comment>
<protein>
    <submittedName>
        <fullName evidence="1">Uncharacterized protein</fullName>
    </submittedName>
</protein>
<dbReference type="RefSeq" id="WP_063976628.1">
    <property type="nucleotide sequence ID" value="NZ_LSTR01000040.1"/>
</dbReference>
<reference evidence="1 2" key="1">
    <citation type="submission" date="2016-02" db="EMBL/GenBank/DDBJ databases">
        <authorList>
            <person name="Wen L."/>
            <person name="He K."/>
            <person name="Yang H."/>
        </authorList>
    </citation>
    <scope>NUCLEOTIDE SEQUENCE [LARGE SCALE GENOMIC DNA]</scope>
    <source>
        <strain evidence="1 2">CD09_2</strain>
    </source>
</reference>
<sequence>MTTYQFQDTQALDLTAVTDFCTAATGLVDIWLETQDTADKPERVTLLNHPLFVFPDRKEYQVTNGTVDNWQDYLDHQLYRNIGTPHNLFITIDDSAEAIEFEKLLAATSTKATVFIDLPEFTKPDGDPLAVHDWIVANAKGRVIVWLTYHSYRHYWTDMTTGEEFEEIRRWLHEHDTHLLGTYDHADLSAFPSDPTAGITGSNVGYADPELFIRMMFREPNDAMLFRLSWGEHAVSEQPENAENF</sequence>
<organism evidence="1 2">
    <name type="scientific">Sphingobium yanoikuyae</name>
    <name type="common">Sphingomonas yanoikuyae</name>
    <dbReference type="NCBI Taxonomy" id="13690"/>
    <lineage>
        <taxon>Bacteria</taxon>
        <taxon>Pseudomonadati</taxon>
        <taxon>Pseudomonadota</taxon>
        <taxon>Alphaproteobacteria</taxon>
        <taxon>Sphingomonadales</taxon>
        <taxon>Sphingomonadaceae</taxon>
        <taxon>Sphingobium</taxon>
    </lineage>
</organism>
<evidence type="ECO:0000313" key="2">
    <source>
        <dbReference type="Proteomes" id="UP000077262"/>
    </source>
</evidence>
<dbReference type="AlphaFoldDB" id="A0A177JQX2"/>
<dbReference type="EMBL" id="LSTR01000040">
    <property type="protein sequence ID" value="OAH42781.1"/>
    <property type="molecule type" value="Genomic_DNA"/>
</dbReference>
<name>A0A177JQX2_SPHYA</name>
<accession>A0A177JQX2</accession>
<evidence type="ECO:0000313" key="1">
    <source>
        <dbReference type="EMBL" id="OAH42781.1"/>
    </source>
</evidence>
<dbReference type="Proteomes" id="UP000077262">
    <property type="component" value="Unassembled WGS sequence"/>
</dbReference>
<proteinExistence type="predicted"/>
<gene>
    <name evidence="1" type="ORF">AX777_05955</name>
</gene>